<evidence type="ECO:0000256" key="4">
    <source>
        <dbReference type="ARBA" id="ARBA00022964"/>
    </source>
</evidence>
<evidence type="ECO:0000313" key="7">
    <source>
        <dbReference type="Proteomes" id="UP000827721"/>
    </source>
</evidence>
<dbReference type="EMBL" id="JAFEMO010000002">
    <property type="protein sequence ID" value="KAH7575122.1"/>
    <property type="molecule type" value="Genomic_DNA"/>
</dbReference>
<dbReference type="InterPro" id="IPR004294">
    <property type="entry name" value="Carotenoid_Oase"/>
</dbReference>
<evidence type="ECO:0000256" key="1">
    <source>
        <dbReference type="ARBA" id="ARBA00001954"/>
    </source>
</evidence>
<sequence length="447" mass="50030">MASSHLTFQVKCCLQKSSFSYNFDHLKTLSSSFKPFLGELHQLSMRSYVSKTIKDASVKLLDKFVDLNCISSTYLQSNFAPADELGKAVLITSIEGEIPDDFPQGVYIRNGQYFQSMFPTFPCRHVETETFLLEKRRNKPSFLPAVEGDSPAILSASLLNLLRFGKKYKHISNTNVFEHSGKFYSIAENRMSQKINIFTLETLGNWDVDTTWNRPFTSHPKRAPGTGELVITVVRPTKPFVEVGIISADGNQLIHKVDLKLNRCTLMLDMGVTQRYNVILDFPLSIDINKIILGGPEKLTRTKLSMDFPVINAGYTGIENKYGYTQIADSTASSASGMPKFGGLAKLYLEEPDMEGLKKVEYQKFAENVFCTGAAFVSKGGNLEEEEDDGWIITYVHNEDTNTSQVYIIDTKKFTSEPVAKITLPCRVPYGFHGAFMPVPLKTSEAS</sequence>
<dbReference type="PANTHER" id="PTHR10543:SF142">
    <property type="entry name" value="OS06G0162550 PROTEIN"/>
    <property type="match status" value="1"/>
</dbReference>
<keyword evidence="4" id="KW-0560">Oxidoreductase</keyword>
<keyword evidence="3" id="KW-0479">Metal-binding</keyword>
<comment type="cofactor">
    <cofactor evidence="1">
        <name>Fe(2+)</name>
        <dbReference type="ChEBI" id="CHEBI:29033"/>
    </cofactor>
</comment>
<keyword evidence="4" id="KW-0223">Dioxygenase</keyword>
<organism evidence="6 7">
    <name type="scientific">Xanthoceras sorbifolium</name>
    <dbReference type="NCBI Taxonomy" id="99658"/>
    <lineage>
        <taxon>Eukaryota</taxon>
        <taxon>Viridiplantae</taxon>
        <taxon>Streptophyta</taxon>
        <taxon>Embryophyta</taxon>
        <taxon>Tracheophyta</taxon>
        <taxon>Spermatophyta</taxon>
        <taxon>Magnoliopsida</taxon>
        <taxon>eudicotyledons</taxon>
        <taxon>Gunneridae</taxon>
        <taxon>Pentapetalae</taxon>
        <taxon>rosids</taxon>
        <taxon>malvids</taxon>
        <taxon>Sapindales</taxon>
        <taxon>Sapindaceae</taxon>
        <taxon>Xanthoceroideae</taxon>
        <taxon>Xanthoceras</taxon>
    </lineage>
</organism>
<comment type="similarity">
    <text evidence="2">Belongs to the carotenoid oxygenase family.</text>
</comment>
<dbReference type="Pfam" id="PF03055">
    <property type="entry name" value="RPE65"/>
    <property type="match status" value="2"/>
</dbReference>
<gene>
    <name evidence="6" type="ORF">JRO89_XS02G0051400</name>
</gene>
<evidence type="ECO:0000256" key="2">
    <source>
        <dbReference type="ARBA" id="ARBA00006787"/>
    </source>
</evidence>
<dbReference type="PANTHER" id="PTHR10543">
    <property type="entry name" value="BETA-CAROTENE DIOXYGENASE"/>
    <property type="match status" value="1"/>
</dbReference>
<proteinExistence type="inferred from homology"/>
<keyword evidence="7" id="KW-1185">Reference proteome</keyword>
<accession>A0ABQ8IEN6</accession>
<keyword evidence="5" id="KW-0408">Iron</keyword>
<dbReference type="Proteomes" id="UP000827721">
    <property type="component" value="Unassembled WGS sequence"/>
</dbReference>
<evidence type="ECO:0000256" key="3">
    <source>
        <dbReference type="ARBA" id="ARBA00022723"/>
    </source>
</evidence>
<protein>
    <submittedName>
        <fullName evidence="6">Uncharacterized protein</fullName>
    </submittedName>
</protein>
<evidence type="ECO:0000313" key="6">
    <source>
        <dbReference type="EMBL" id="KAH7575122.1"/>
    </source>
</evidence>
<name>A0ABQ8IEN6_9ROSI</name>
<evidence type="ECO:0000256" key="5">
    <source>
        <dbReference type="ARBA" id="ARBA00023004"/>
    </source>
</evidence>
<comment type="caution">
    <text evidence="6">The sequence shown here is derived from an EMBL/GenBank/DDBJ whole genome shotgun (WGS) entry which is preliminary data.</text>
</comment>
<reference evidence="6 7" key="1">
    <citation type="submission" date="2021-02" db="EMBL/GenBank/DDBJ databases">
        <title>Plant Genome Project.</title>
        <authorList>
            <person name="Zhang R.-G."/>
        </authorList>
    </citation>
    <scope>NUCLEOTIDE SEQUENCE [LARGE SCALE GENOMIC DNA]</scope>
    <source>
        <tissue evidence="6">Leaves</tissue>
    </source>
</reference>